<dbReference type="InterPro" id="IPR029410">
    <property type="entry name" value="CAP_assoc"/>
</dbReference>
<keyword evidence="5" id="KW-1185">Reference proteome</keyword>
<dbReference type="InterPro" id="IPR035940">
    <property type="entry name" value="CAP_sf"/>
</dbReference>
<feature type="region of interest" description="Disordered" evidence="1">
    <location>
        <begin position="29"/>
        <end position="50"/>
    </location>
</feature>
<gene>
    <name evidence="4" type="ORF">QNI29_09350</name>
</gene>
<dbReference type="PANTHER" id="PTHR31157">
    <property type="entry name" value="SCP DOMAIN-CONTAINING PROTEIN"/>
    <property type="match status" value="1"/>
</dbReference>
<evidence type="ECO:0000313" key="5">
    <source>
        <dbReference type="Proteomes" id="UP001236652"/>
    </source>
</evidence>
<evidence type="ECO:0000256" key="1">
    <source>
        <dbReference type="SAM" id="MobiDB-lite"/>
    </source>
</evidence>
<accession>A0ABY8V2J8</accession>
<dbReference type="CDD" id="cd05379">
    <property type="entry name" value="CAP_bacterial"/>
    <property type="match status" value="1"/>
</dbReference>
<reference evidence="4 5" key="1">
    <citation type="submission" date="2023-05" db="EMBL/GenBank/DDBJ databases">
        <title>Comparative genomics reveals the evidence of polycyclic aromatic hydrocarbons degradation in moderately halophilic genus Pontibacillus.</title>
        <authorList>
            <person name="Yang H."/>
            <person name="Qian Z."/>
        </authorList>
    </citation>
    <scope>NUCLEOTIDE SEQUENCE [LARGE SCALE GENOMIC DNA]</scope>
    <source>
        <strain evidence="5">HN14</strain>
    </source>
</reference>
<dbReference type="PANTHER" id="PTHR31157:SF26">
    <property type="entry name" value="SCP-LIKE EXTRACELLULAR PROTEIN"/>
    <property type="match status" value="1"/>
</dbReference>
<evidence type="ECO:0000259" key="2">
    <source>
        <dbReference type="Pfam" id="PF00188"/>
    </source>
</evidence>
<dbReference type="Pfam" id="PF00188">
    <property type="entry name" value="CAP"/>
    <property type="match status" value="1"/>
</dbReference>
<evidence type="ECO:0000259" key="3">
    <source>
        <dbReference type="Pfam" id="PF14504"/>
    </source>
</evidence>
<name>A0ABY8V2J8_9BACI</name>
<feature type="domain" description="SCP" evidence="2">
    <location>
        <begin position="247"/>
        <end position="353"/>
    </location>
</feature>
<dbReference type="EMBL" id="CP126446">
    <property type="protein sequence ID" value="WIF99845.1"/>
    <property type="molecule type" value="Genomic_DNA"/>
</dbReference>
<proteinExistence type="predicted"/>
<dbReference type="InterPro" id="IPR014044">
    <property type="entry name" value="CAP_dom"/>
</dbReference>
<dbReference type="RefSeq" id="WP_231416234.1">
    <property type="nucleotide sequence ID" value="NZ_CP126446.1"/>
</dbReference>
<dbReference type="Proteomes" id="UP001236652">
    <property type="component" value="Chromosome"/>
</dbReference>
<dbReference type="SUPFAM" id="SSF55797">
    <property type="entry name" value="PR-1-like"/>
    <property type="match status" value="1"/>
</dbReference>
<dbReference type="Gene3D" id="3.40.33.10">
    <property type="entry name" value="CAP"/>
    <property type="match status" value="1"/>
</dbReference>
<sequence>MNQRLTVVLFLILVIVSTVIGSREWRERADPPGELSLSNYSGEGGDERESISVISESIEPPKASSSSSLQHLIGKTGREIENEFGKAERKDPTPYGYTWWIYSTSVNYYQIGIENDEVVAAFGIGPSLDLDTIKIGQSRKEIEEKLTLEKEVEIKTEEGSFLFTLTEEDFKQRPLSKMNDSEVIQLYFDESTNQLSSVRVMNNKILLLHRPYDVSYTGQLPELPLLLESEWKEIEKGTEQQIYAISNQLRSRFGVDKLVWDELTAGVAYQHSKDMAERNYFSHISLSGEGLKERLKKGDIQYASAGENIAAQYPDGPAVVEGWLNSEGHREALLNEGYTHLGVGVYRYYYTQNFLEEPY</sequence>
<feature type="domain" description="CAP-associated" evidence="3">
    <location>
        <begin position="73"/>
        <end position="212"/>
    </location>
</feature>
<protein>
    <submittedName>
        <fullName evidence="4">CAP domain-containing protein</fullName>
    </submittedName>
</protein>
<organism evidence="4 5">
    <name type="scientific">Pontibacillus chungwhensis</name>
    <dbReference type="NCBI Taxonomy" id="265426"/>
    <lineage>
        <taxon>Bacteria</taxon>
        <taxon>Bacillati</taxon>
        <taxon>Bacillota</taxon>
        <taxon>Bacilli</taxon>
        <taxon>Bacillales</taxon>
        <taxon>Bacillaceae</taxon>
        <taxon>Pontibacillus</taxon>
    </lineage>
</organism>
<dbReference type="Pfam" id="PF14504">
    <property type="entry name" value="CAP_assoc_N"/>
    <property type="match status" value="1"/>
</dbReference>
<evidence type="ECO:0000313" key="4">
    <source>
        <dbReference type="EMBL" id="WIF99845.1"/>
    </source>
</evidence>